<comment type="subcellular location">
    <subcellularLocation>
        <location evidence="1 10">Cell membrane</location>
        <topology evidence="1 10">Multi-pass membrane protein</topology>
    </subcellularLocation>
</comment>
<protein>
    <recommendedName>
        <fullName evidence="9 10">Poly-beta-1,6-N-acetyl-D-glucosamine synthase</fullName>
        <shortName evidence="10">Poly-beta-1,6-GlcNAc synthase</shortName>
        <ecNumber evidence="10">2.4.1.-</ecNumber>
    </recommendedName>
</protein>
<comment type="caution">
    <text evidence="11">The sequence shown here is derived from an EMBL/GenBank/DDBJ whole genome shotgun (WGS) entry which is preliminary data.</text>
</comment>
<evidence type="ECO:0000256" key="8">
    <source>
        <dbReference type="ARBA" id="ARBA00023136"/>
    </source>
</evidence>
<feature type="transmembrane region" description="Helical" evidence="10">
    <location>
        <begin position="308"/>
        <end position="328"/>
    </location>
</feature>
<evidence type="ECO:0000256" key="2">
    <source>
        <dbReference type="ARBA" id="ARBA00006739"/>
    </source>
</evidence>
<keyword evidence="8 10" id="KW-0472">Membrane</keyword>
<gene>
    <name evidence="11" type="primary">pgaC</name>
    <name evidence="11" type="ORF">DP119_11765</name>
</gene>
<dbReference type="PANTHER" id="PTHR43630">
    <property type="entry name" value="POLY-BETA-1,6-N-ACETYL-D-GLUCOSAMINE SYNTHASE"/>
    <property type="match status" value="1"/>
</dbReference>
<keyword evidence="12" id="KW-1185">Reference proteome</keyword>
<comment type="similarity">
    <text evidence="2 10">Belongs to the glycosyltransferase 2 family.</text>
</comment>
<evidence type="ECO:0000256" key="10">
    <source>
        <dbReference type="RuleBase" id="RU364028"/>
    </source>
</evidence>
<dbReference type="OrthoDB" id="9766299at2"/>
<evidence type="ECO:0000256" key="1">
    <source>
        <dbReference type="ARBA" id="ARBA00004651"/>
    </source>
</evidence>
<organism evidence="11 12">
    <name type="scientific">Planococcus maitriensis</name>
    <dbReference type="NCBI Taxonomy" id="221799"/>
    <lineage>
        <taxon>Bacteria</taxon>
        <taxon>Bacillati</taxon>
        <taxon>Bacillota</taxon>
        <taxon>Bacilli</taxon>
        <taxon>Bacillales</taxon>
        <taxon>Caryophanaceae</taxon>
        <taxon>Planococcus</taxon>
    </lineage>
</organism>
<dbReference type="InterPro" id="IPR023853">
    <property type="entry name" value="PGA_PgaC/IcaA"/>
</dbReference>
<dbReference type="GO" id="GO:0043708">
    <property type="term" value="P:cell adhesion involved in biofilm formation"/>
    <property type="evidence" value="ECO:0007669"/>
    <property type="project" value="InterPro"/>
</dbReference>
<evidence type="ECO:0000313" key="12">
    <source>
        <dbReference type="Proteomes" id="UP000251869"/>
    </source>
</evidence>
<keyword evidence="7 10" id="KW-1133">Transmembrane helix</keyword>
<dbReference type="NCBIfam" id="TIGR03937">
    <property type="entry name" value="PgaC_IcaA"/>
    <property type="match status" value="1"/>
</dbReference>
<dbReference type="EMBL" id="QLZQ01000005">
    <property type="protein sequence ID" value="RAZ66972.1"/>
    <property type="molecule type" value="Genomic_DNA"/>
</dbReference>
<evidence type="ECO:0000256" key="7">
    <source>
        <dbReference type="ARBA" id="ARBA00022989"/>
    </source>
</evidence>
<dbReference type="CDD" id="cd06423">
    <property type="entry name" value="CESA_like"/>
    <property type="match status" value="1"/>
</dbReference>
<reference evidence="11 12" key="1">
    <citation type="submission" date="2018-06" db="EMBL/GenBank/DDBJ databases">
        <title>The draft genome sequences of strains SCU63 and S1.</title>
        <authorList>
            <person name="Gan L."/>
        </authorList>
    </citation>
    <scope>NUCLEOTIDE SEQUENCE [LARGE SCALE GENOMIC DNA]</scope>
    <source>
        <strain evidence="11 12">S1</strain>
    </source>
</reference>
<dbReference type="Pfam" id="PF13641">
    <property type="entry name" value="Glyco_tranf_2_3"/>
    <property type="match status" value="1"/>
</dbReference>
<proteinExistence type="inferred from homology"/>
<dbReference type="GO" id="GO:0008375">
    <property type="term" value="F:acetylglucosaminyltransferase activity"/>
    <property type="evidence" value="ECO:0007669"/>
    <property type="project" value="UniProtKB-UniRule"/>
</dbReference>
<dbReference type="Proteomes" id="UP000251869">
    <property type="component" value="Unassembled WGS sequence"/>
</dbReference>
<dbReference type="EC" id="2.4.1.-" evidence="10"/>
<keyword evidence="5 10" id="KW-0808">Transferase</keyword>
<feature type="transmembrane region" description="Helical" evidence="10">
    <location>
        <begin position="12"/>
        <end position="37"/>
    </location>
</feature>
<evidence type="ECO:0000256" key="9">
    <source>
        <dbReference type="NCBIfam" id="TIGR03937"/>
    </source>
</evidence>
<dbReference type="SUPFAM" id="SSF53448">
    <property type="entry name" value="Nucleotide-diphospho-sugar transferases"/>
    <property type="match status" value="1"/>
</dbReference>
<accession>A0A365K323</accession>
<dbReference type="RefSeq" id="WP_112233362.1">
    <property type="nucleotide sequence ID" value="NZ_QLZQ01000005.1"/>
</dbReference>
<feature type="transmembrane region" description="Helical" evidence="10">
    <location>
        <begin position="334"/>
        <end position="357"/>
    </location>
</feature>
<name>A0A365K323_9BACL</name>
<keyword evidence="4 10" id="KW-0328">Glycosyltransferase</keyword>
<sequence>MDFSQLFSGPYSFITGYVFVYPFAMALFWIAGSILFLRTKELKSEPLDIEAFDWPMISILVPCYNEEETIEETVRNLVGLSYPKKEIILINDGSKDGTGGILRTLSEQYGDVRAIQLHENRGKANALQVGLFASRAEYLICVDSDALLADTAPYYLIHQFFKQGERVGAVTGNPTIRNRNNLLSRMQLVEYASIIGAIKRTQRLLGKVMTVSGVVVAYRKKALVDVGLWDRDMITEDIAVSWKLQKRFWDIRYEPRALCWMLVPETVSGIWKQRVRWAQGGQEVILRHWKVLFNWKQRRIWLVYLEQWFSILWAFSWLFITLLLLLTATTLQEMLFWFTFSSFALVFISLIQLFIALSIDSRYNGKLKYYFWAAWYPAIYWMINTAVVIAAIPKTISSRLKGGYAVWNSPDRGMKKKVS</sequence>
<evidence type="ECO:0000313" key="11">
    <source>
        <dbReference type="EMBL" id="RAZ66972.1"/>
    </source>
</evidence>
<keyword evidence="3 10" id="KW-1003">Cell membrane</keyword>
<feature type="transmembrane region" description="Helical" evidence="10">
    <location>
        <begin position="369"/>
        <end position="392"/>
    </location>
</feature>
<dbReference type="AlphaFoldDB" id="A0A365K323"/>
<keyword evidence="6 10" id="KW-0812">Transmembrane</keyword>
<evidence type="ECO:0000256" key="4">
    <source>
        <dbReference type="ARBA" id="ARBA00022676"/>
    </source>
</evidence>
<evidence type="ECO:0000256" key="6">
    <source>
        <dbReference type="ARBA" id="ARBA00022692"/>
    </source>
</evidence>
<dbReference type="GO" id="GO:0005886">
    <property type="term" value="C:plasma membrane"/>
    <property type="evidence" value="ECO:0007669"/>
    <property type="project" value="UniProtKB-SubCell"/>
</dbReference>
<dbReference type="InterPro" id="IPR029044">
    <property type="entry name" value="Nucleotide-diphossugar_trans"/>
</dbReference>
<dbReference type="Gene3D" id="3.90.550.10">
    <property type="entry name" value="Spore Coat Polysaccharide Biosynthesis Protein SpsA, Chain A"/>
    <property type="match status" value="1"/>
</dbReference>
<evidence type="ECO:0000256" key="3">
    <source>
        <dbReference type="ARBA" id="ARBA00022475"/>
    </source>
</evidence>
<dbReference type="PANTHER" id="PTHR43630:SF1">
    <property type="entry name" value="POLY-BETA-1,6-N-ACETYL-D-GLUCOSAMINE SYNTHASE"/>
    <property type="match status" value="1"/>
</dbReference>
<evidence type="ECO:0000256" key="5">
    <source>
        <dbReference type="ARBA" id="ARBA00022679"/>
    </source>
</evidence>